<protein>
    <submittedName>
        <fullName evidence="2">Uncharacterized protein</fullName>
    </submittedName>
</protein>
<keyword evidence="3" id="KW-1185">Reference proteome</keyword>
<name>A0AAD9MF83_9PEZI</name>
<proteinExistence type="predicted"/>
<reference evidence="2" key="1">
    <citation type="journal article" date="2023" name="Mol. Plant Microbe Interact.">
        <title>Elucidating the Obligate Nature and Biological Capacity of an Invasive Fungal Corn Pathogen.</title>
        <authorList>
            <person name="MacCready J.S."/>
            <person name="Roggenkamp E.M."/>
            <person name="Gdanetz K."/>
            <person name="Chilvers M.I."/>
        </authorList>
    </citation>
    <scope>NUCLEOTIDE SEQUENCE</scope>
    <source>
        <strain evidence="2">PM02</strain>
    </source>
</reference>
<feature type="compositionally biased region" description="Low complexity" evidence="1">
    <location>
        <begin position="74"/>
        <end position="87"/>
    </location>
</feature>
<dbReference type="EMBL" id="JAQQPM010000008">
    <property type="protein sequence ID" value="KAK2074252.1"/>
    <property type="molecule type" value="Genomic_DNA"/>
</dbReference>
<comment type="caution">
    <text evidence="2">The sequence shown here is derived from an EMBL/GenBank/DDBJ whole genome shotgun (WGS) entry which is preliminary data.</text>
</comment>
<evidence type="ECO:0000313" key="2">
    <source>
        <dbReference type="EMBL" id="KAK2074252.1"/>
    </source>
</evidence>
<feature type="compositionally biased region" description="Polar residues" evidence="1">
    <location>
        <begin position="33"/>
        <end position="47"/>
    </location>
</feature>
<dbReference type="AlphaFoldDB" id="A0AAD9MF83"/>
<feature type="region of interest" description="Disordered" evidence="1">
    <location>
        <begin position="33"/>
        <end position="101"/>
    </location>
</feature>
<organism evidence="2 3">
    <name type="scientific">Phyllachora maydis</name>
    <dbReference type="NCBI Taxonomy" id="1825666"/>
    <lineage>
        <taxon>Eukaryota</taxon>
        <taxon>Fungi</taxon>
        <taxon>Dikarya</taxon>
        <taxon>Ascomycota</taxon>
        <taxon>Pezizomycotina</taxon>
        <taxon>Sordariomycetes</taxon>
        <taxon>Sordariomycetidae</taxon>
        <taxon>Phyllachorales</taxon>
        <taxon>Phyllachoraceae</taxon>
        <taxon>Phyllachora</taxon>
    </lineage>
</organism>
<evidence type="ECO:0000313" key="3">
    <source>
        <dbReference type="Proteomes" id="UP001217918"/>
    </source>
</evidence>
<evidence type="ECO:0000256" key="1">
    <source>
        <dbReference type="SAM" id="MobiDB-lite"/>
    </source>
</evidence>
<dbReference type="Proteomes" id="UP001217918">
    <property type="component" value="Unassembled WGS sequence"/>
</dbReference>
<sequence>MPAIHYIAAYKAKQCKSAKAYAIAEGLRRSKRITSGNAGRYTTNSGLTADKDNNDAYNRAYVPPADIEEEEEGSSGNDNGVNGGTSDSADKGKGSGTYKYGKGALRCEDIPLYK</sequence>
<accession>A0AAD9MF83</accession>
<gene>
    <name evidence="2" type="ORF">P8C59_008473</name>
</gene>